<feature type="region of interest" description="Disordered" evidence="2">
    <location>
        <begin position="346"/>
        <end position="367"/>
    </location>
</feature>
<gene>
    <name evidence="3" type="primary">LTV1</name>
    <name evidence="3" type="ORF">Q9L58_010428</name>
</gene>
<feature type="compositionally biased region" description="Low complexity" evidence="2">
    <location>
        <begin position="288"/>
        <end position="304"/>
    </location>
</feature>
<feature type="region of interest" description="Disordered" evidence="2">
    <location>
        <begin position="273"/>
        <end position="325"/>
    </location>
</feature>
<proteinExistence type="inferred from homology"/>
<feature type="compositionally biased region" description="Acidic residues" evidence="2">
    <location>
        <begin position="208"/>
        <end position="220"/>
    </location>
</feature>
<dbReference type="InterPro" id="IPR007307">
    <property type="entry name" value="Ltv1"/>
</dbReference>
<dbReference type="Pfam" id="PF04180">
    <property type="entry name" value="LTV"/>
    <property type="match status" value="1"/>
</dbReference>
<feature type="region of interest" description="Disordered" evidence="2">
    <location>
        <begin position="208"/>
        <end position="230"/>
    </location>
</feature>
<accession>A0ABR3G445</accession>
<dbReference type="Proteomes" id="UP001447188">
    <property type="component" value="Unassembled WGS sequence"/>
</dbReference>
<feature type="compositionally biased region" description="Acidic residues" evidence="2">
    <location>
        <begin position="346"/>
        <end position="359"/>
    </location>
</feature>
<organism evidence="3 4">
    <name type="scientific">Discina gigas</name>
    <dbReference type="NCBI Taxonomy" id="1032678"/>
    <lineage>
        <taxon>Eukaryota</taxon>
        <taxon>Fungi</taxon>
        <taxon>Dikarya</taxon>
        <taxon>Ascomycota</taxon>
        <taxon>Pezizomycotina</taxon>
        <taxon>Pezizomycetes</taxon>
        <taxon>Pezizales</taxon>
        <taxon>Discinaceae</taxon>
        <taxon>Discina</taxon>
    </lineage>
</organism>
<evidence type="ECO:0000313" key="4">
    <source>
        <dbReference type="Proteomes" id="UP001447188"/>
    </source>
</evidence>
<evidence type="ECO:0000256" key="2">
    <source>
        <dbReference type="SAM" id="MobiDB-lite"/>
    </source>
</evidence>
<reference evidence="3 4" key="1">
    <citation type="submission" date="2024-02" db="EMBL/GenBank/DDBJ databases">
        <title>Discinaceae phylogenomics.</title>
        <authorList>
            <person name="Dirks A.C."/>
            <person name="James T.Y."/>
        </authorList>
    </citation>
    <scope>NUCLEOTIDE SEQUENCE [LARGE SCALE GENOMIC DNA]</scope>
    <source>
        <strain evidence="3 4">ACD0624</strain>
    </source>
</reference>
<keyword evidence="4" id="KW-1185">Reference proteome</keyword>
<evidence type="ECO:0000313" key="3">
    <source>
        <dbReference type="EMBL" id="KAL0630722.1"/>
    </source>
</evidence>
<dbReference type="EMBL" id="JBBBZM010000403">
    <property type="protein sequence ID" value="KAL0630722.1"/>
    <property type="molecule type" value="Genomic_DNA"/>
</dbReference>
<dbReference type="PANTHER" id="PTHR21531:SF0">
    <property type="entry name" value="PROTEIN LTV1 HOMOLOG"/>
    <property type="match status" value="1"/>
</dbReference>
<name>A0ABR3G445_9PEZI</name>
<evidence type="ECO:0000256" key="1">
    <source>
        <dbReference type="ARBA" id="ARBA00009078"/>
    </source>
</evidence>
<protein>
    <submittedName>
        <fullName evidence="3">Protein ltv1</fullName>
    </submittedName>
</protein>
<comment type="similarity">
    <text evidence="1">Belongs to the LTV1 family.</text>
</comment>
<dbReference type="PANTHER" id="PTHR21531">
    <property type="entry name" value="LOW-TEMPERATURE VIABILITY PROTEIN LTV1-RELATED"/>
    <property type="match status" value="1"/>
</dbReference>
<comment type="caution">
    <text evidence="3">The sequence shown here is derived from an EMBL/GenBank/DDBJ whole genome shotgun (WGS) entry which is preliminary data.</text>
</comment>
<sequence>MAPNTKRWIDKKSSSTFQIRYRSQQDPLINDQDASDFVFTAVNAPNQKVKNAHQLAASLGPASAGIRANEGEAAMYGIYYDDTAYDYMQHMREIGDSVEGVFIEAPEQKGKGKGKQQSLADALRETPAEELIPKELRASKTLIKRTYQDQQDVPDALAGFQPDMDPRLREVLEALDDEAYVDDDDDIFEQLAEGGEATAREFEDMFFEEEEEDENEEGWESDATAKPGSHQKPAVVLAAGIVANAQGPTGGKAAPVEGEAWMHEFSKFKKAEKRMKKPADDASSMADTMSFGGSSLGGTMSMSGRTRRRHKKAGTESSGYSMTSSSLFRTEGLTTLDARFDKIEEEYADDDDDGDEEPLFDGPVPETRQDFNSIMDEFLEGYNVVGRTNRVRKGKTLTGLEQLDEIRRELGKARISDKPKEGRTRVRA</sequence>